<evidence type="ECO:0000313" key="20">
    <source>
        <dbReference type="EMBL" id="GFO67658.1"/>
    </source>
</evidence>
<evidence type="ECO:0000256" key="11">
    <source>
        <dbReference type="ARBA" id="ARBA00023295"/>
    </source>
</evidence>
<evidence type="ECO:0000256" key="1">
    <source>
        <dbReference type="ARBA" id="ARBA00000826"/>
    </source>
</evidence>
<evidence type="ECO:0000256" key="8">
    <source>
        <dbReference type="ARBA" id="ARBA00022679"/>
    </source>
</evidence>
<evidence type="ECO:0000256" key="7">
    <source>
        <dbReference type="ARBA" id="ARBA00022490"/>
    </source>
</evidence>
<dbReference type="InterPro" id="IPR013783">
    <property type="entry name" value="Ig-like_fold"/>
</dbReference>
<dbReference type="Pfam" id="PF00128">
    <property type="entry name" value="Alpha-amylase"/>
    <property type="match status" value="1"/>
</dbReference>
<evidence type="ECO:0000256" key="10">
    <source>
        <dbReference type="ARBA" id="ARBA00023277"/>
    </source>
</evidence>
<dbReference type="RefSeq" id="WP_246329725.1">
    <property type="nucleotide sequence ID" value="NZ_BLXZ01000002.1"/>
</dbReference>
<comment type="catalytic activity">
    <reaction evidence="14 16">
        <text>hydrolysis of (1-&gt;4)-alpha-D-glucosidic linkage in 4-alpha-D-[(1-&gt;4)-alpha-D-glucanosyl]n trehalose to yield trehalose and (1-&gt;4)-alpha-D-glucan.</text>
        <dbReference type="EC" id="3.2.1.141"/>
    </reaction>
</comment>
<dbReference type="InterPro" id="IPR006047">
    <property type="entry name" value="GH13_cat_dom"/>
</dbReference>
<dbReference type="Proteomes" id="UP000587586">
    <property type="component" value="Unassembled WGS sequence"/>
</dbReference>
<dbReference type="GO" id="GO:0005737">
    <property type="term" value="C:cytoplasm"/>
    <property type="evidence" value="ECO:0007669"/>
    <property type="project" value="UniProtKB-SubCell"/>
</dbReference>
<dbReference type="Pfam" id="PF02806">
    <property type="entry name" value="Alpha-amylase_C"/>
    <property type="match status" value="1"/>
</dbReference>
<evidence type="ECO:0000313" key="21">
    <source>
        <dbReference type="Proteomes" id="UP000587586"/>
    </source>
</evidence>
<dbReference type="InterPro" id="IPR006048">
    <property type="entry name" value="A-amylase/branching_C"/>
</dbReference>
<evidence type="ECO:0000256" key="5">
    <source>
        <dbReference type="ARBA" id="ARBA00009000"/>
    </source>
</evidence>
<protein>
    <recommendedName>
        <fullName evidence="6 15">Malto-oligosyltrehalose trehalohydrolase</fullName>
        <shortName evidence="16">MTHase</shortName>
        <ecNumber evidence="15 16">3.2.1.141</ecNumber>
    </recommendedName>
    <alternativeName>
        <fullName evidence="13 16">4-alpha-D-((1-&gt;4)-alpha-D-glucano)trehalose trehalohydrolase</fullName>
    </alternativeName>
    <alternativeName>
        <fullName evidence="12 16">Maltooligosyl trehalose trehalohydrolase</fullName>
    </alternativeName>
</protein>
<reference evidence="21" key="1">
    <citation type="submission" date="2020-06" db="EMBL/GenBank/DDBJ databases">
        <title>Draft genomic sequecing of Geomonas sp. Red745.</title>
        <authorList>
            <person name="Itoh H."/>
            <person name="Xu Z.X."/>
            <person name="Ushijima N."/>
            <person name="Masuda Y."/>
            <person name="Shiratori Y."/>
            <person name="Senoo K."/>
        </authorList>
    </citation>
    <scope>NUCLEOTIDE SEQUENCE [LARGE SCALE GENOMIC DNA]</scope>
    <source>
        <strain evidence="21">Red745</strain>
    </source>
</reference>
<dbReference type="Gene3D" id="3.20.20.80">
    <property type="entry name" value="Glycosidases"/>
    <property type="match status" value="1"/>
</dbReference>
<accession>A0A6V8N508</accession>
<dbReference type="InterPro" id="IPR004193">
    <property type="entry name" value="Glyco_hydro_13_N"/>
</dbReference>
<dbReference type="SMART" id="SM00642">
    <property type="entry name" value="Aamy"/>
    <property type="match status" value="1"/>
</dbReference>
<comment type="function">
    <text evidence="2">Catalyzes the formation of the alpha-1,6-glucosidic linkages in glycogen by scission of a 1,4-alpha-linked oligosaccharide from growing alpha-1,4-glucan chains and the subsequent attachment of the oligosaccharide to the alpha-1,6 position.</text>
</comment>
<feature type="active site" description="Proton donor" evidence="17">
    <location>
        <position position="305"/>
    </location>
</feature>
<dbReference type="AlphaFoldDB" id="A0A6V8N508"/>
<sequence>MEPTTWQFDLGATVLPDGSGTRFRVWAPKVDSVTVHVVSGKAAGTFPMQKEERGYYSVTIPGVGDGDRYVFKPGNGELRPDPVSRYQPAGVDDASQVVDPKLFCWQDEGWSGIPLEQYVIYELHVGTFTREGTFAAVIPHLDYLVALGVTAIEIMPVSQFGGDRGWGYDGVGHYAPHNTYGGPDGLKQLINACHRKGLAFILDVVYNHLGPEGNHIGDFGYYFTERYHTPWGRALNFDGAGSDAVREYFVGNALYWLDEFHVDALRMDAVDWILDNRAQHFLQQIAEEVHRYRVKQQRQIYLFAENDTNDMRLINPVQFGGYGLDAQWCDNFHHALRALLTGETTGYYEDFGQFCHLVKAYTEGYVYTGEYSHYRQRGHGGPVGDRPTSQLVVFCQNHDQVGNRKCGDRLSAIQTLDRLLLAAAVVHLSPYLPLIFMGEEYAERAPFHYFVGFTNEELLAAIRRGKHEEHASGVCEGEIPDPAADETFLESKIDVSLPREGEQALVAEFYRTLLGFRKKFSAFRVFDRTRMEITGLTQQKILIFRRDGDADSLLSIFSFSNLQEKITPQVPPGTWDKILDSSAAHWRGPGEAAPPALTVTEIGTTSSLTINPFSVLVYASKR</sequence>
<dbReference type="CDD" id="cd02853">
    <property type="entry name" value="E_set_MTHase_like_N"/>
    <property type="match status" value="1"/>
</dbReference>
<dbReference type="GO" id="GO:0043169">
    <property type="term" value="F:cation binding"/>
    <property type="evidence" value="ECO:0007669"/>
    <property type="project" value="InterPro"/>
</dbReference>
<keyword evidence="8" id="KW-0808">Transferase</keyword>
<evidence type="ECO:0000256" key="9">
    <source>
        <dbReference type="ARBA" id="ARBA00022801"/>
    </source>
</evidence>
<evidence type="ECO:0000256" key="13">
    <source>
        <dbReference type="ARBA" id="ARBA00033284"/>
    </source>
</evidence>
<dbReference type="Gene3D" id="1.10.10.760">
    <property type="entry name" value="E-set domains of sugar-utilizing enzymes"/>
    <property type="match status" value="1"/>
</dbReference>
<keyword evidence="7" id="KW-0963">Cytoplasm</keyword>
<feature type="site" description="Transition state stabilizer" evidence="18">
    <location>
        <position position="399"/>
    </location>
</feature>
<name>A0A6V8N508_9BACT</name>
<feature type="active site" description="Nucleophile" evidence="17">
    <location>
        <position position="268"/>
    </location>
</feature>
<evidence type="ECO:0000256" key="3">
    <source>
        <dbReference type="ARBA" id="ARBA00004496"/>
    </source>
</evidence>
<dbReference type="GO" id="GO:0005992">
    <property type="term" value="P:trehalose biosynthetic process"/>
    <property type="evidence" value="ECO:0007669"/>
    <property type="project" value="UniProtKB-UniRule"/>
</dbReference>
<evidence type="ECO:0000256" key="12">
    <source>
        <dbReference type="ARBA" id="ARBA00032057"/>
    </source>
</evidence>
<evidence type="ECO:0000256" key="17">
    <source>
        <dbReference type="PIRSR" id="PIRSR006337-1"/>
    </source>
</evidence>
<keyword evidence="9 16" id="KW-0378">Hydrolase</keyword>
<evidence type="ECO:0000256" key="14">
    <source>
        <dbReference type="ARBA" id="ARBA00034013"/>
    </source>
</evidence>
<dbReference type="InterPro" id="IPR012768">
    <property type="entry name" value="Trehalose_TreZ"/>
</dbReference>
<dbReference type="PIRSF" id="PIRSF006337">
    <property type="entry name" value="Trehalose_TreZ"/>
    <property type="match status" value="1"/>
</dbReference>
<comment type="similarity">
    <text evidence="5">Belongs to the glycosyl hydrolase 13 family. GlgB subfamily.</text>
</comment>
<keyword evidence="10" id="KW-0119">Carbohydrate metabolism</keyword>
<dbReference type="GO" id="GO:0033942">
    <property type="term" value="F:4-alpha-D-(1-&gt;4)-alpha-D-glucanotrehalose trehalohydrolase activity"/>
    <property type="evidence" value="ECO:0007669"/>
    <property type="project" value="UniProtKB-EC"/>
</dbReference>
<organism evidence="20 21">
    <name type="scientific">Geomonas limicola</name>
    <dbReference type="NCBI Taxonomy" id="2740186"/>
    <lineage>
        <taxon>Bacteria</taxon>
        <taxon>Pseudomonadati</taxon>
        <taxon>Thermodesulfobacteriota</taxon>
        <taxon>Desulfuromonadia</taxon>
        <taxon>Geobacterales</taxon>
        <taxon>Geobacteraceae</taxon>
        <taxon>Geomonas</taxon>
    </lineage>
</organism>
<dbReference type="InterPro" id="IPR017853">
    <property type="entry name" value="GH"/>
</dbReference>
<dbReference type="InterPro" id="IPR044901">
    <property type="entry name" value="Trehalose_TreZ_E-set_sf"/>
</dbReference>
<comment type="subcellular location">
    <subcellularLocation>
        <location evidence="3 17">Cytoplasm</location>
    </subcellularLocation>
</comment>
<dbReference type="UniPathway" id="UPA00299"/>
<dbReference type="PANTHER" id="PTHR43651:SF11">
    <property type="entry name" value="MALTO-OLIGOSYLTREHALOSE TREHALOHYDROLASE"/>
    <property type="match status" value="1"/>
</dbReference>
<evidence type="ECO:0000256" key="16">
    <source>
        <dbReference type="PIRNR" id="PIRNR006337"/>
    </source>
</evidence>
<proteinExistence type="inferred from homology"/>
<dbReference type="Gene3D" id="2.60.40.10">
    <property type="entry name" value="Immunoglobulins"/>
    <property type="match status" value="1"/>
</dbReference>
<dbReference type="SUPFAM" id="SSF81296">
    <property type="entry name" value="E set domains"/>
    <property type="match status" value="1"/>
</dbReference>
<comment type="pathway">
    <text evidence="4 16">Glycan biosynthesis; trehalose biosynthesis.</text>
</comment>
<dbReference type="Pfam" id="PF02922">
    <property type="entry name" value="CBM_48"/>
    <property type="match status" value="1"/>
</dbReference>
<dbReference type="EMBL" id="BLXZ01000002">
    <property type="protein sequence ID" value="GFO67658.1"/>
    <property type="molecule type" value="Genomic_DNA"/>
</dbReference>
<keyword evidence="11 16" id="KW-0326">Glycosidase</keyword>
<comment type="caution">
    <text evidence="20">The sequence shown here is derived from an EMBL/GenBank/DDBJ whole genome shotgun (WGS) entry which is preliminary data.</text>
</comment>
<dbReference type="GO" id="GO:0003844">
    <property type="term" value="F:1,4-alpha-glucan branching enzyme activity"/>
    <property type="evidence" value="ECO:0007669"/>
    <property type="project" value="UniProtKB-EC"/>
</dbReference>
<evidence type="ECO:0000256" key="15">
    <source>
        <dbReference type="NCBIfam" id="TIGR02402"/>
    </source>
</evidence>
<evidence type="ECO:0000256" key="4">
    <source>
        <dbReference type="ARBA" id="ARBA00005199"/>
    </source>
</evidence>
<evidence type="ECO:0000256" key="18">
    <source>
        <dbReference type="PIRSR" id="PIRSR006337-3"/>
    </source>
</evidence>
<comment type="catalytic activity">
    <reaction evidence="1">
        <text>Transfers a segment of a (1-&gt;4)-alpha-D-glucan chain to a primary hydroxy group in a similar glucan chain.</text>
        <dbReference type="EC" id="2.4.1.18"/>
    </reaction>
</comment>
<dbReference type="NCBIfam" id="TIGR02402">
    <property type="entry name" value="trehalose_TreZ"/>
    <property type="match status" value="1"/>
</dbReference>
<dbReference type="CDD" id="cd11325">
    <property type="entry name" value="AmyAc_GTHase"/>
    <property type="match status" value="1"/>
</dbReference>
<keyword evidence="21" id="KW-1185">Reference proteome</keyword>
<evidence type="ECO:0000256" key="6">
    <source>
        <dbReference type="ARBA" id="ARBA00015938"/>
    </source>
</evidence>
<evidence type="ECO:0000256" key="2">
    <source>
        <dbReference type="ARBA" id="ARBA00002953"/>
    </source>
</evidence>
<feature type="domain" description="Glycosyl hydrolase family 13 catalytic" evidence="19">
    <location>
        <begin position="122"/>
        <end position="448"/>
    </location>
</feature>
<dbReference type="SUPFAM" id="SSF51445">
    <property type="entry name" value="(Trans)glycosidases"/>
    <property type="match status" value="1"/>
</dbReference>
<gene>
    <name evidence="20" type="primary">treZ</name>
    <name evidence="20" type="ORF">GMLC_12370</name>
</gene>
<dbReference type="InterPro" id="IPR014756">
    <property type="entry name" value="Ig_E-set"/>
</dbReference>
<evidence type="ECO:0000259" key="19">
    <source>
        <dbReference type="SMART" id="SM00642"/>
    </source>
</evidence>
<dbReference type="EC" id="3.2.1.141" evidence="15 16"/>
<dbReference type="PANTHER" id="PTHR43651">
    <property type="entry name" value="1,4-ALPHA-GLUCAN-BRANCHING ENZYME"/>
    <property type="match status" value="1"/>
</dbReference>